<dbReference type="SUPFAM" id="SSF46689">
    <property type="entry name" value="Homeodomain-like"/>
    <property type="match status" value="2"/>
</dbReference>
<evidence type="ECO:0000313" key="5">
    <source>
        <dbReference type="EMBL" id="WXB06885.1"/>
    </source>
</evidence>
<keyword evidence="2" id="KW-0238">DNA-binding</keyword>
<evidence type="ECO:0000256" key="2">
    <source>
        <dbReference type="ARBA" id="ARBA00023125"/>
    </source>
</evidence>
<keyword evidence="1" id="KW-0805">Transcription regulation</keyword>
<evidence type="ECO:0000259" key="4">
    <source>
        <dbReference type="PROSITE" id="PS01124"/>
    </source>
</evidence>
<dbReference type="PRINTS" id="PR00032">
    <property type="entry name" value="HTHARAC"/>
</dbReference>
<gene>
    <name evidence="5" type="ORF">LVJ94_06505</name>
</gene>
<dbReference type="InterPro" id="IPR018062">
    <property type="entry name" value="HTH_AraC-typ_CS"/>
</dbReference>
<dbReference type="Gene3D" id="1.10.10.60">
    <property type="entry name" value="Homeodomain-like"/>
    <property type="match status" value="1"/>
</dbReference>
<dbReference type="RefSeq" id="WP_394836543.1">
    <property type="nucleotide sequence ID" value="NZ_CP089929.1"/>
</dbReference>
<name>A0ABZ2LCH9_9BACT</name>
<dbReference type="PROSITE" id="PS00041">
    <property type="entry name" value="HTH_ARAC_FAMILY_1"/>
    <property type="match status" value="1"/>
</dbReference>
<accession>A0ABZ2LCH9</accession>
<dbReference type="PANTHER" id="PTHR43280:SF2">
    <property type="entry name" value="HTH-TYPE TRANSCRIPTIONAL REGULATOR EXSA"/>
    <property type="match status" value="1"/>
</dbReference>
<dbReference type="PROSITE" id="PS01124">
    <property type="entry name" value="HTH_ARAC_FAMILY_2"/>
    <property type="match status" value="1"/>
</dbReference>
<organism evidence="5 6">
    <name type="scientific">Pendulispora rubella</name>
    <dbReference type="NCBI Taxonomy" id="2741070"/>
    <lineage>
        <taxon>Bacteria</taxon>
        <taxon>Pseudomonadati</taxon>
        <taxon>Myxococcota</taxon>
        <taxon>Myxococcia</taxon>
        <taxon>Myxococcales</taxon>
        <taxon>Sorangiineae</taxon>
        <taxon>Pendulisporaceae</taxon>
        <taxon>Pendulispora</taxon>
    </lineage>
</organism>
<dbReference type="InterPro" id="IPR018060">
    <property type="entry name" value="HTH_AraC"/>
</dbReference>
<proteinExistence type="predicted"/>
<evidence type="ECO:0000256" key="3">
    <source>
        <dbReference type="ARBA" id="ARBA00023163"/>
    </source>
</evidence>
<dbReference type="InterPro" id="IPR020449">
    <property type="entry name" value="Tscrpt_reg_AraC-type_HTH"/>
</dbReference>
<dbReference type="InterPro" id="IPR009057">
    <property type="entry name" value="Homeodomain-like_sf"/>
</dbReference>
<reference evidence="5" key="1">
    <citation type="submission" date="2021-12" db="EMBL/GenBank/DDBJ databases">
        <title>Discovery of the Pendulisporaceae a myxobacterial family with distinct sporulation behavior and unique specialized metabolism.</title>
        <authorList>
            <person name="Garcia R."/>
            <person name="Popoff A."/>
            <person name="Bader C.D."/>
            <person name="Loehr J."/>
            <person name="Walesch S."/>
            <person name="Walt C."/>
            <person name="Boldt J."/>
            <person name="Bunk B."/>
            <person name="Haeckl F.J.F.P.J."/>
            <person name="Gunesch A.P."/>
            <person name="Birkelbach J."/>
            <person name="Nuebel U."/>
            <person name="Pietschmann T."/>
            <person name="Bach T."/>
            <person name="Mueller R."/>
        </authorList>
    </citation>
    <scope>NUCLEOTIDE SEQUENCE</scope>
    <source>
        <strain evidence="5">MSr11367</strain>
    </source>
</reference>
<protein>
    <submittedName>
        <fullName evidence="5">AraC family transcriptional regulator</fullName>
    </submittedName>
</protein>
<dbReference type="Pfam" id="PF12833">
    <property type="entry name" value="HTH_18"/>
    <property type="match status" value="1"/>
</dbReference>
<feature type="domain" description="HTH araC/xylS-type" evidence="4">
    <location>
        <begin position="42"/>
        <end position="140"/>
    </location>
</feature>
<dbReference type="Proteomes" id="UP001374803">
    <property type="component" value="Chromosome"/>
</dbReference>
<evidence type="ECO:0000313" key="6">
    <source>
        <dbReference type="Proteomes" id="UP001374803"/>
    </source>
</evidence>
<evidence type="ECO:0000256" key="1">
    <source>
        <dbReference type="ARBA" id="ARBA00023015"/>
    </source>
</evidence>
<keyword evidence="6" id="KW-1185">Reference proteome</keyword>
<dbReference type="PANTHER" id="PTHR43280">
    <property type="entry name" value="ARAC-FAMILY TRANSCRIPTIONAL REGULATOR"/>
    <property type="match status" value="1"/>
</dbReference>
<sequence length="143" mass="16666">MLVDLGFAKEERIVRKLMALPPVREFQTPYEIADPVAVPSFEKKLNQLSKDHLRQISPAFLARRMGMSSRTLSRRFWDELRTTPGKWIQQKRLEVARSLLEESKLDISRICREVGYQDLASFSRLFSRTAGMTPGEYRKHLRG</sequence>
<keyword evidence="3" id="KW-0804">Transcription</keyword>
<dbReference type="SMART" id="SM00342">
    <property type="entry name" value="HTH_ARAC"/>
    <property type="match status" value="1"/>
</dbReference>
<dbReference type="EMBL" id="CP089983">
    <property type="protein sequence ID" value="WXB06885.1"/>
    <property type="molecule type" value="Genomic_DNA"/>
</dbReference>